<sequence length="518" mass="52208">MAEPLSRALRASVHVTEFGVKGDAGLVAQLARGEGGADSDHLPHVDSEVLLTDPAVPFGELRLGTHPRDPALVTVPSPAGPVSTPLIDLLKHQPHLAGSRRVLPPGDALPFVLKVLSAARPTPLRVRPGSASPRAAHVRAHLDPYALPTDDLELVVAVEPCVLLRGFAPAAVICARFGESAEVFALPGCAERLAALDAAATAEADTAAAAAAAHRGPARGGAADVVEALRDLSRAILTAPAAALEAALMQLSARVAATADGMAPRHERICAALHALHSGDGACVAAAFLLRAEELVPGDAVGISPGEPWCLLAGSALCCAPRCDDEARAGLTDQSRDIATFCALLRASPPGAALLAPARVAPHMLVFSSRARARADAGDSSSAGTRAGGSTQCSLSRCALPPGAECVLPAVDAPALVLVVSGSGAIDECAHAPFSPRVHRTAAPGLALFVPAGTDVRLAASAAARTCAAPAETASDASTWARILRGDAAGAAVAHAPLGPSGSFLAFHAVGDVLSVWS</sequence>
<accession>A0A8J5X4M9</accession>
<dbReference type="GO" id="GO:0004476">
    <property type="term" value="F:mannose-6-phosphate isomerase activity"/>
    <property type="evidence" value="ECO:0007669"/>
    <property type="project" value="InterPro"/>
</dbReference>
<dbReference type="AlphaFoldDB" id="A0A8J5X4M9"/>
<evidence type="ECO:0000259" key="1">
    <source>
        <dbReference type="Pfam" id="PF20511"/>
    </source>
</evidence>
<protein>
    <recommendedName>
        <fullName evidence="1">Phosphomannose isomerase type I catalytic domain-containing protein</fullName>
    </recommendedName>
</protein>
<keyword evidence="3" id="KW-1185">Reference proteome</keyword>
<dbReference type="GO" id="GO:0009298">
    <property type="term" value="P:GDP-mannose biosynthetic process"/>
    <property type="evidence" value="ECO:0007669"/>
    <property type="project" value="UniProtKB-UniPathway"/>
</dbReference>
<dbReference type="PRINTS" id="PR00714">
    <property type="entry name" value="MAN6PISMRASE"/>
</dbReference>
<dbReference type="InterPro" id="IPR016305">
    <property type="entry name" value="Mannose-6-P_Isomerase"/>
</dbReference>
<name>A0A8J5X4M9_DIALT</name>
<dbReference type="InterPro" id="IPR014710">
    <property type="entry name" value="RmlC-like_jellyroll"/>
</dbReference>
<proteinExistence type="predicted"/>
<feature type="domain" description="Phosphomannose isomerase type I catalytic" evidence="1">
    <location>
        <begin position="52"/>
        <end position="168"/>
    </location>
</feature>
<dbReference type="InterPro" id="IPR011051">
    <property type="entry name" value="RmlC_Cupin_sf"/>
</dbReference>
<evidence type="ECO:0000313" key="2">
    <source>
        <dbReference type="EMBL" id="KAG8460841.1"/>
    </source>
</evidence>
<dbReference type="Gene3D" id="1.10.441.10">
    <property type="entry name" value="Phosphomannose Isomerase, domain 2"/>
    <property type="match status" value="1"/>
</dbReference>
<dbReference type="GO" id="GO:0005829">
    <property type="term" value="C:cytosol"/>
    <property type="evidence" value="ECO:0007669"/>
    <property type="project" value="TreeGrafter"/>
</dbReference>
<organism evidence="2 3">
    <name type="scientific">Diacronema lutheri</name>
    <name type="common">Unicellular marine alga</name>
    <name type="synonym">Monochrysis lutheri</name>
    <dbReference type="NCBI Taxonomy" id="2081491"/>
    <lineage>
        <taxon>Eukaryota</taxon>
        <taxon>Haptista</taxon>
        <taxon>Haptophyta</taxon>
        <taxon>Pavlovophyceae</taxon>
        <taxon>Pavlovales</taxon>
        <taxon>Pavlovaceae</taxon>
        <taxon>Diacronema</taxon>
    </lineage>
</organism>
<dbReference type="GO" id="GO:0008270">
    <property type="term" value="F:zinc ion binding"/>
    <property type="evidence" value="ECO:0007669"/>
    <property type="project" value="InterPro"/>
</dbReference>
<reference evidence="2" key="1">
    <citation type="submission" date="2021-05" db="EMBL/GenBank/DDBJ databases">
        <title>The genome of the haptophyte Pavlova lutheri (Diacronema luteri, Pavlovales) - a model for lipid biosynthesis in eukaryotic algae.</title>
        <authorList>
            <person name="Hulatt C.J."/>
            <person name="Posewitz M.C."/>
        </authorList>
    </citation>
    <scope>NUCLEOTIDE SEQUENCE</scope>
    <source>
        <strain evidence="2">NIVA-4/92</strain>
    </source>
</reference>
<dbReference type="Proteomes" id="UP000751190">
    <property type="component" value="Unassembled WGS sequence"/>
</dbReference>
<dbReference type="Pfam" id="PF20511">
    <property type="entry name" value="PMI_typeI_cat"/>
    <property type="match status" value="1"/>
</dbReference>
<comment type="caution">
    <text evidence="2">The sequence shown here is derived from an EMBL/GenBank/DDBJ whole genome shotgun (WGS) entry which is preliminary data.</text>
</comment>
<dbReference type="SUPFAM" id="SSF51182">
    <property type="entry name" value="RmlC-like cupins"/>
    <property type="match status" value="1"/>
</dbReference>
<evidence type="ECO:0000313" key="3">
    <source>
        <dbReference type="Proteomes" id="UP000751190"/>
    </source>
</evidence>
<dbReference type="Gene3D" id="2.60.120.10">
    <property type="entry name" value="Jelly Rolls"/>
    <property type="match status" value="2"/>
</dbReference>
<dbReference type="OrthoDB" id="6605218at2759"/>
<dbReference type="InterPro" id="IPR046457">
    <property type="entry name" value="PMI_typeI_cat"/>
</dbReference>
<gene>
    <name evidence="2" type="ORF">KFE25_010896</name>
</gene>
<dbReference type="PANTHER" id="PTHR10309:SF0">
    <property type="entry name" value="MANNOSE-6-PHOSPHATE ISOMERASE"/>
    <property type="match status" value="1"/>
</dbReference>
<dbReference type="EMBL" id="JAGTXO010000030">
    <property type="protein sequence ID" value="KAG8460841.1"/>
    <property type="molecule type" value="Genomic_DNA"/>
</dbReference>
<dbReference type="UniPathway" id="UPA00126">
    <property type="reaction ID" value="UER00423"/>
</dbReference>
<dbReference type="PANTHER" id="PTHR10309">
    <property type="entry name" value="MANNOSE-6-PHOSPHATE ISOMERASE"/>
    <property type="match status" value="1"/>
</dbReference>